<comment type="caution">
    <text evidence="9">The sequence shown here is derived from an EMBL/GenBank/DDBJ whole genome shotgun (WGS) entry which is preliminary data.</text>
</comment>
<evidence type="ECO:0000256" key="7">
    <source>
        <dbReference type="RuleBase" id="RU003879"/>
    </source>
</evidence>
<dbReference type="GO" id="GO:0005886">
    <property type="term" value="C:plasma membrane"/>
    <property type="evidence" value="ECO:0007669"/>
    <property type="project" value="UniProtKB-SubCell"/>
</dbReference>
<dbReference type="Pfam" id="PF02472">
    <property type="entry name" value="ExbD"/>
    <property type="match status" value="1"/>
</dbReference>
<name>A0A2T5MEK5_9GAMM</name>
<dbReference type="AlphaFoldDB" id="A0A2T5MEK5"/>
<dbReference type="Proteomes" id="UP000244248">
    <property type="component" value="Unassembled WGS sequence"/>
</dbReference>
<dbReference type="RefSeq" id="WP_107940586.1">
    <property type="nucleotide sequence ID" value="NZ_QANS01000004.1"/>
</dbReference>
<comment type="subcellular location">
    <subcellularLocation>
        <location evidence="1">Cell membrane</location>
        <topology evidence="1">Single-pass membrane protein</topology>
    </subcellularLocation>
    <subcellularLocation>
        <location evidence="7">Cell membrane</location>
        <topology evidence="7">Single-pass type II membrane protein</topology>
    </subcellularLocation>
</comment>
<dbReference type="InterPro" id="IPR003400">
    <property type="entry name" value="ExbD"/>
</dbReference>
<protein>
    <submittedName>
        <fullName evidence="9">Biopolymer transporter ExbD</fullName>
    </submittedName>
</protein>
<evidence type="ECO:0000256" key="6">
    <source>
        <dbReference type="ARBA" id="ARBA00023136"/>
    </source>
</evidence>
<keyword evidence="3" id="KW-1003">Cell membrane</keyword>
<proteinExistence type="inferred from homology"/>
<sequence length="167" mass="18594">MKSSHKIRRIERQYVQGGRSVPINIVSMIDIFAILVFYLLVSIAAVEMRPNPDNLQLPKSTSNDRPREAAQLMVTQKEILLNNVFVMSTPDAIAAEGDVLAALNAQFEEKIELLPDARTNEKTRGEINILADKKIPYSLLKKVMSTSGKARFSRTALAVTQQKGAVR</sequence>
<evidence type="ECO:0000256" key="5">
    <source>
        <dbReference type="ARBA" id="ARBA00022989"/>
    </source>
</evidence>
<reference evidence="9 10" key="1">
    <citation type="submission" date="2018-04" db="EMBL/GenBank/DDBJ databases">
        <title>Novel species isolated from glacier.</title>
        <authorList>
            <person name="Liu Q."/>
            <person name="Xin Y.-H."/>
        </authorList>
    </citation>
    <scope>NUCLEOTIDE SEQUENCE [LARGE SCALE GENOMIC DNA]</scope>
    <source>
        <strain evidence="9 10">GT1R17</strain>
    </source>
</reference>
<keyword evidence="7" id="KW-0653">Protein transport</keyword>
<keyword evidence="4 7" id="KW-0812">Transmembrane</keyword>
<feature type="transmembrane region" description="Helical" evidence="8">
    <location>
        <begin position="21"/>
        <end position="46"/>
    </location>
</feature>
<accession>A0A2T5MEK5</accession>
<evidence type="ECO:0000256" key="4">
    <source>
        <dbReference type="ARBA" id="ARBA00022692"/>
    </source>
</evidence>
<dbReference type="OrthoDB" id="5294637at2"/>
<comment type="similarity">
    <text evidence="2 7">Belongs to the ExbD/TolR family.</text>
</comment>
<keyword evidence="7" id="KW-0813">Transport</keyword>
<evidence type="ECO:0000256" key="2">
    <source>
        <dbReference type="ARBA" id="ARBA00005811"/>
    </source>
</evidence>
<gene>
    <name evidence="9" type="ORF">CJD38_11915</name>
</gene>
<evidence type="ECO:0000256" key="8">
    <source>
        <dbReference type="SAM" id="Phobius"/>
    </source>
</evidence>
<dbReference type="GO" id="GO:0015031">
    <property type="term" value="P:protein transport"/>
    <property type="evidence" value="ECO:0007669"/>
    <property type="project" value="UniProtKB-KW"/>
</dbReference>
<dbReference type="EMBL" id="QANS01000004">
    <property type="protein sequence ID" value="PTU31003.1"/>
    <property type="molecule type" value="Genomic_DNA"/>
</dbReference>
<evidence type="ECO:0000313" key="9">
    <source>
        <dbReference type="EMBL" id="PTU31003.1"/>
    </source>
</evidence>
<evidence type="ECO:0000256" key="1">
    <source>
        <dbReference type="ARBA" id="ARBA00004162"/>
    </source>
</evidence>
<keyword evidence="5 8" id="KW-1133">Transmembrane helix</keyword>
<keyword evidence="10" id="KW-1185">Reference proteome</keyword>
<dbReference type="GO" id="GO:0022857">
    <property type="term" value="F:transmembrane transporter activity"/>
    <property type="evidence" value="ECO:0007669"/>
    <property type="project" value="InterPro"/>
</dbReference>
<organism evidence="9 10">
    <name type="scientific">Stenotrophobium rhamnosiphilum</name>
    <dbReference type="NCBI Taxonomy" id="2029166"/>
    <lineage>
        <taxon>Bacteria</taxon>
        <taxon>Pseudomonadati</taxon>
        <taxon>Pseudomonadota</taxon>
        <taxon>Gammaproteobacteria</taxon>
        <taxon>Nevskiales</taxon>
        <taxon>Nevskiaceae</taxon>
        <taxon>Stenotrophobium</taxon>
    </lineage>
</organism>
<evidence type="ECO:0000256" key="3">
    <source>
        <dbReference type="ARBA" id="ARBA00022475"/>
    </source>
</evidence>
<keyword evidence="6 8" id="KW-0472">Membrane</keyword>
<evidence type="ECO:0000313" key="10">
    <source>
        <dbReference type="Proteomes" id="UP000244248"/>
    </source>
</evidence>